<dbReference type="EMBL" id="UZAD01013619">
    <property type="protein sequence ID" value="VDN95534.1"/>
    <property type="molecule type" value="Genomic_DNA"/>
</dbReference>
<evidence type="ECO:0000313" key="1">
    <source>
        <dbReference type="EMBL" id="VDN95534.1"/>
    </source>
</evidence>
<keyword evidence="2" id="KW-1185">Reference proteome</keyword>
<name>A0A0N4TZF1_BRUPA</name>
<reference evidence="1 2" key="2">
    <citation type="submission" date="2018-11" db="EMBL/GenBank/DDBJ databases">
        <authorList>
            <consortium name="Pathogen Informatics"/>
        </authorList>
    </citation>
    <scope>NUCLEOTIDE SEQUENCE [LARGE SCALE GENOMIC DNA]</scope>
</reference>
<reference evidence="3" key="1">
    <citation type="submission" date="2017-02" db="UniProtKB">
        <authorList>
            <consortium name="WormBaseParasite"/>
        </authorList>
    </citation>
    <scope>IDENTIFICATION</scope>
</reference>
<evidence type="ECO:0000313" key="2">
    <source>
        <dbReference type="Proteomes" id="UP000278627"/>
    </source>
</evidence>
<gene>
    <name evidence="1" type="ORF">BPAG_LOCUS14349</name>
</gene>
<dbReference type="AlphaFoldDB" id="A0A0N4TZF1"/>
<sequence>MNRSTYKCTVCSKAFFSKSIRYHTCEIIKAYTF</sequence>
<dbReference type="WBParaSite" id="BPAG_0001442101-mRNA-1">
    <property type="protein sequence ID" value="BPAG_0001442101-mRNA-1"/>
    <property type="gene ID" value="BPAG_0001442101"/>
</dbReference>
<dbReference type="Proteomes" id="UP000278627">
    <property type="component" value="Unassembled WGS sequence"/>
</dbReference>
<evidence type="ECO:0000313" key="3">
    <source>
        <dbReference type="WBParaSite" id="BPAG_0001442101-mRNA-1"/>
    </source>
</evidence>
<protein>
    <submittedName>
        <fullName evidence="3">C2H2-type domain-containing protein</fullName>
    </submittedName>
</protein>
<organism evidence="3">
    <name type="scientific">Brugia pahangi</name>
    <name type="common">Filarial nematode worm</name>
    <dbReference type="NCBI Taxonomy" id="6280"/>
    <lineage>
        <taxon>Eukaryota</taxon>
        <taxon>Metazoa</taxon>
        <taxon>Ecdysozoa</taxon>
        <taxon>Nematoda</taxon>
        <taxon>Chromadorea</taxon>
        <taxon>Rhabditida</taxon>
        <taxon>Spirurina</taxon>
        <taxon>Spiruromorpha</taxon>
        <taxon>Filarioidea</taxon>
        <taxon>Onchocercidae</taxon>
        <taxon>Brugia</taxon>
    </lineage>
</organism>
<accession>A0A0N4TZF1</accession>
<proteinExistence type="predicted"/>